<evidence type="ECO:0000256" key="4">
    <source>
        <dbReference type="ARBA" id="ARBA00023242"/>
    </source>
</evidence>
<dbReference type="InterPro" id="IPR023779">
    <property type="entry name" value="Chromodomain_CS"/>
</dbReference>
<dbReference type="InterPro" id="IPR051219">
    <property type="entry name" value="Heterochromatin_chromo-domain"/>
</dbReference>
<dbReference type="GO" id="GO:0005634">
    <property type="term" value="C:nucleus"/>
    <property type="evidence" value="ECO:0007669"/>
    <property type="project" value="UniProtKB-SubCell"/>
</dbReference>
<dbReference type="Gene3D" id="2.40.50.40">
    <property type="match status" value="1"/>
</dbReference>
<feature type="domain" description="Chromo" evidence="6">
    <location>
        <begin position="35"/>
        <end position="85"/>
    </location>
</feature>
<dbReference type="GO" id="GO:0005694">
    <property type="term" value="C:chromosome"/>
    <property type="evidence" value="ECO:0007669"/>
    <property type="project" value="UniProtKB-SubCell"/>
</dbReference>
<reference evidence="7" key="1">
    <citation type="journal article" date="2016" name="Proc. Natl. Acad. Sci. U.S.A.">
        <title>Rapid evolution of a Y-chromosome heterochromatin protein underlies sex chromosome meiotic drive.</title>
        <authorList>
            <person name="Helleu Q."/>
            <person name="Gerard P.R."/>
            <person name="Dubruille R."/>
            <person name="Ogereau D."/>
            <person name="Prud'homme B."/>
            <person name="Loppin B."/>
            <person name="Montchamp-Moreau C."/>
        </authorList>
    </citation>
    <scope>NUCLEOTIDE SEQUENCE</scope>
</reference>
<feature type="region of interest" description="Disordered" evidence="5">
    <location>
        <begin position="1"/>
        <end position="28"/>
    </location>
</feature>
<evidence type="ECO:0000259" key="6">
    <source>
        <dbReference type="PROSITE" id="PS50013"/>
    </source>
</evidence>
<evidence type="ECO:0000256" key="3">
    <source>
        <dbReference type="ARBA" id="ARBA00022454"/>
    </source>
</evidence>
<dbReference type="PROSITE" id="PS00598">
    <property type="entry name" value="CHROMO_1"/>
    <property type="match status" value="1"/>
</dbReference>
<evidence type="ECO:0000256" key="2">
    <source>
        <dbReference type="ARBA" id="ARBA00004286"/>
    </source>
</evidence>
<dbReference type="InterPro" id="IPR023780">
    <property type="entry name" value="Chromo_domain"/>
</dbReference>
<keyword evidence="4" id="KW-0539">Nucleus</keyword>
<proteinExistence type="predicted"/>
<gene>
    <name evidence="7" type="primary">HP1D2B</name>
</gene>
<keyword evidence="3" id="KW-0158">Chromosome</keyword>
<organism evidence="7">
    <name type="scientific">Drosophila prostipennis</name>
    <dbReference type="NCBI Taxonomy" id="94111"/>
    <lineage>
        <taxon>Eukaryota</taxon>
        <taxon>Metazoa</taxon>
        <taxon>Ecdysozoa</taxon>
        <taxon>Arthropoda</taxon>
        <taxon>Hexapoda</taxon>
        <taxon>Insecta</taxon>
        <taxon>Pterygota</taxon>
        <taxon>Neoptera</taxon>
        <taxon>Endopterygota</taxon>
        <taxon>Diptera</taxon>
        <taxon>Brachycera</taxon>
        <taxon>Muscomorpha</taxon>
        <taxon>Ephydroidea</taxon>
        <taxon>Drosophilidae</taxon>
        <taxon>Drosophila</taxon>
        <taxon>Sophophora</taxon>
    </lineage>
</organism>
<evidence type="ECO:0000256" key="5">
    <source>
        <dbReference type="SAM" id="MobiDB-lite"/>
    </source>
</evidence>
<comment type="subcellular location">
    <subcellularLocation>
        <location evidence="2">Chromosome</location>
    </subcellularLocation>
    <subcellularLocation>
        <location evidence="1">Nucleus</location>
    </subcellularLocation>
</comment>
<feature type="compositionally biased region" description="Polar residues" evidence="5">
    <location>
        <begin position="267"/>
        <end position="280"/>
    </location>
</feature>
<dbReference type="AlphaFoldDB" id="A0A142I124"/>
<feature type="region of interest" description="Disordered" evidence="5">
    <location>
        <begin position="180"/>
        <end position="318"/>
    </location>
</feature>
<dbReference type="InterPro" id="IPR000953">
    <property type="entry name" value="Chromo/chromo_shadow_dom"/>
</dbReference>
<feature type="compositionally biased region" description="Low complexity" evidence="5">
    <location>
        <begin position="221"/>
        <end position="234"/>
    </location>
</feature>
<dbReference type="SMART" id="SM00298">
    <property type="entry name" value="CHROMO"/>
    <property type="match status" value="1"/>
</dbReference>
<dbReference type="Pfam" id="PF00385">
    <property type="entry name" value="Chromo"/>
    <property type="match status" value="1"/>
</dbReference>
<dbReference type="InterPro" id="IPR016197">
    <property type="entry name" value="Chromo-like_dom_sf"/>
</dbReference>
<feature type="compositionally biased region" description="Acidic residues" evidence="5">
    <location>
        <begin position="288"/>
        <end position="300"/>
    </location>
</feature>
<sequence>MSKEACASNTALRGASAGGGAAAIDDQDDDQSAEYEVEKLMAHSYLRGRKQFLVKWKGYPIDQCTWEPMEEMQNCLAALIDYDEEDFIKIMKNTKEAQAKIKQKEEPKQPSRKTSAVPTYVMVNDKEYSPEYSEQEEFRGFDSITWVNIEKESSSNQVKGEQMSPTVAIMDLSDDESVGASISSVAHTDEASRESITIQAKRVSPTVAQEHEFPDEGSLPSLGTGETESLTSTTNASLPWFPDDVTTDDEESADEFPEEGSLPSLGTGETESLTSKTNASLPWFPDDVTTDDEESTDDEMAGAASGETENPPEEEPNSWLTACQIKTQLRLDKLLADLERTISEKGLYLNLTEKKRGWRMPQAPEPYGAARGLKLEKVHNCFKVREQLFFCVTKKARCTMDAVPLWNIKYLYPEIIIEFLETLKRA</sequence>
<accession>A0A142I124</accession>
<dbReference type="PANTHER" id="PTHR22812">
    <property type="entry name" value="CHROMOBOX PROTEIN"/>
    <property type="match status" value="1"/>
</dbReference>
<name>A0A142I124_9MUSC</name>
<dbReference type="EMBL" id="KU527677">
    <property type="protein sequence ID" value="AMR36255.1"/>
    <property type="molecule type" value="Genomic_DNA"/>
</dbReference>
<dbReference type="SUPFAM" id="SSF54160">
    <property type="entry name" value="Chromo domain-like"/>
    <property type="match status" value="2"/>
</dbReference>
<feature type="compositionally biased region" description="Acidic residues" evidence="5">
    <location>
        <begin position="245"/>
        <end position="258"/>
    </location>
</feature>
<dbReference type="PROSITE" id="PS50013">
    <property type="entry name" value="CHROMO_2"/>
    <property type="match status" value="1"/>
</dbReference>
<evidence type="ECO:0000313" key="7">
    <source>
        <dbReference type="EMBL" id="AMR36255.1"/>
    </source>
</evidence>
<evidence type="ECO:0000256" key="1">
    <source>
        <dbReference type="ARBA" id="ARBA00004123"/>
    </source>
</evidence>
<protein>
    <submittedName>
        <fullName evidence="7">HP1D2B</fullName>
    </submittedName>
</protein>